<dbReference type="GO" id="GO:0005768">
    <property type="term" value="C:endosome"/>
    <property type="evidence" value="ECO:0007669"/>
    <property type="project" value="UniProtKB-SubCell"/>
</dbReference>
<feature type="domain" description="RING-CH-type" evidence="10">
    <location>
        <begin position="296"/>
        <end position="357"/>
    </location>
</feature>
<sequence length="527" mass="58740">MPVHQISVVPVTKETGSNGRNTSRSKEKTKDPEGEKRPRRSGSRSSSKASGSTSGAGLNSVPRTSATPSAQDVCSSVALAKLEEDGAAQNTPVMPISPALESAPSGKRQVKRRHRRRRESVGVACVTDCVEGQKGEREKEKEHSRRVRTHTDSSEEDEQRWRESRSWSREKARRRRSSSRQTQPQETRGAADAAELLSVGSDEMGKENRAPEPAPTKSSKKSSSLKREERSSKVDIQRRASGREGRASEEEQPIRKSYEEDAERGDNLAVPIGQKPIIPTEPNGIIQTKVQTNTLLSDEELEVCRICHCEGDDECPLITPCRCDGSMRFVHEDCLHQWIKSSDTRCCELCNYQFLMETHLKPLRKWEKLQMSTGERRKILCAVTFHLIAVACVVWSLFVLIERTSVELKMGINHVAEMKFSPFNASGVVEWPFWTKLIVVSIGLTGGIIFMYIQCTVYLQLWRRLKAFNRIIFVKNCPDTARTTDEIKSTAATHTNGRHESVEMCPLPAQAHTPGPTHGGGAGVTPV</sequence>
<feature type="compositionally biased region" description="Basic and acidic residues" evidence="8">
    <location>
        <begin position="225"/>
        <end position="259"/>
    </location>
</feature>
<keyword evidence="7" id="KW-0391">Immunity</keyword>
<dbReference type="PANTHER" id="PTHR45981">
    <property type="entry name" value="LD02310P"/>
    <property type="match status" value="1"/>
</dbReference>
<evidence type="ECO:0000256" key="2">
    <source>
        <dbReference type="ARBA" id="ARBA00004177"/>
    </source>
</evidence>
<evidence type="ECO:0000256" key="8">
    <source>
        <dbReference type="SAM" id="MobiDB-lite"/>
    </source>
</evidence>
<dbReference type="GO" id="GO:0005765">
    <property type="term" value="C:lysosomal membrane"/>
    <property type="evidence" value="ECO:0007669"/>
    <property type="project" value="UniProtKB-SubCell"/>
</dbReference>
<feature type="compositionally biased region" description="Basic and acidic residues" evidence="8">
    <location>
        <begin position="24"/>
        <end position="36"/>
    </location>
</feature>
<dbReference type="InterPro" id="IPR011016">
    <property type="entry name" value="Znf_RING-CH"/>
</dbReference>
<keyword evidence="9" id="KW-0812">Transmembrane</keyword>
<dbReference type="OrthoDB" id="264354at2759"/>
<dbReference type="KEGG" id="char:105903518"/>
<dbReference type="Proteomes" id="UP000515152">
    <property type="component" value="Chromosome 22"/>
</dbReference>
<feature type="transmembrane region" description="Helical" evidence="9">
    <location>
        <begin position="379"/>
        <end position="401"/>
    </location>
</feature>
<evidence type="ECO:0000313" key="11">
    <source>
        <dbReference type="Proteomes" id="UP000515152"/>
    </source>
</evidence>
<feature type="region of interest" description="Disordered" evidence="8">
    <location>
        <begin position="86"/>
        <end position="276"/>
    </location>
</feature>
<keyword evidence="5" id="KW-0863">Zinc-finger</keyword>
<keyword evidence="11" id="KW-1185">Reference proteome</keyword>
<dbReference type="AlphaFoldDB" id="A0A6P8EIV9"/>
<dbReference type="Pfam" id="PF12906">
    <property type="entry name" value="RINGv"/>
    <property type="match status" value="1"/>
</dbReference>
<evidence type="ECO:0000256" key="6">
    <source>
        <dbReference type="ARBA" id="ARBA00022833"/>
    </source>
</evidence>
<dbReference type="PROSITE" id="PS51292">
    <property type="entry name" value="ZF_RING_CH"/>
    <property type="match status" value="1"/>
</dbReference>
<dbReference type="GO" id="GO:0008270">
    <property type="term" value="F:zinc ion binding"/>
    <property type="evidence" value="ECO:0007669"/>
    <property type="project" value="UniProtKB-KW"/>
</dbReference>
<proteinExistence type="predicted"/>
<protein>
    <submittedName>
        <fullName evidence="12 13">E3 ubiquitin-protein ligase MARCHF1 isoform X1</fullName>
    </submittedName>
</protein>
<feature type="compositionally biased region" description="Polar residues" evidence="8">
    <location>
        <begin position="61"/>
        <end position="73"/>
    </location>
</feature>
<dbReference type="GO" id="GO:0002376">
    <property type="term" value="P:immune system process"/>
    <property type="evidence" value="ECO:0007669"/>
    <property type="project" value="UniProtKB-KW"/>
</dbReference>
<dbReference type="InterPro" id="IPR013083">
    <property type="entry name" value="Znf_RING/FYVE/PHD"/>
</dbReference>
<accession>A0A6P8EIV9</accession>
<dbReference type="RefSeq" id="XP_031415953.1">
    <property type="nucleotide sequence ID" value="XM_031560093.2"/>
</dbReference>
<evidence type="ECO:0000259" key="10">
    <source>
        <dbReference type="PROSITE" id="PS51292"/>
    </source>
</evidence>
<evidence type="ECO:0000256" key="4">
    <source>
        <dbReference type="ARBA" id="ARBA00022723"/>
    </source>
</evidence>
<feature type="compositionally biased region" description="Low complexity" evidence="8">
    <location>
        <begin position="43"/>
        <end position="57"/>
    </location>
</feature>
<feature type="transmembrane region" description="Helical" evidence="9">
    <location>
        <begin position="437"/>
        <end position="461"/>
    </location>
</feature>
<organism evidence="11 12">
    <name type="scientific">Clupea harengus</name>
    <name type="common">Atlantic herring</name>
    <dbReference type="NCBI Taxonomy" id="7950"/>
    <lineage>
        <taxon>Eukaryota</taxon>
        <taxon>Metazoa</taxon>
        <taxon>Chordata</taxon>
        <taxon>Craniata</taxon>
        <taxon>Vertebrata</taxon>
        <taxon>Euteleostomi</taxon>
        <taxon>Actinopterygii</taxon>
        <taxon>Neopterygii</taxon>
        <taxon>Teleostei</taxon>
        <taxon>Clupei</taxon>
        <taxon>Clupeiformes</taxon>
        <taxon>Clupeoidei</taxon>
        <taxon>Clupeidae</taxon>
        <taxon>Clupea</taxon>
    </lineage>
</organism>
<feature type="region of interest" description="Disordered" evidence="8">
    <location>
        <begin position="1"/>
        <end position="73"/>
    </location>
</feature>
<feature type="compositionally biased region" description="Basic and acidic residues" evidence="8">
    <location>
        <begin position="131"/>
        <end position="170"/>
    </location>
</feature>
<evidence type="ECO:0000256" key="5">
    <source>
        <dbReference type="ARBA" id="ARBA00022771"/>
    </source>
</evidence>
<evidence type="ECO:0000256" key="1">
    <source>
        <dbReference type="ARBA" id="ARBA00004127"/>
    </source>
</evidence>
<dbReference type="SMART" id="SM00744">
    <property type="entry name" value="RINGv"/>
    <property type="match status" value="1"/>
</dbReference>
<name>A0A6P8EIV9_CLUHA</name>
<evidence type="ECO:0000313" key="12">
    <source>
        <dbReference type="RefSeq" id="XP_031415953.1"/>
    </source>
</evidence>
<evidence type="ECO:0000256" key="7">
    <source>
        <dbReference type="ARBA" id="ARBA00022859"/>
    </source>
</evidence>
<feature type="compositionally biased region" description="Basic residues" evidence="8">
    <location>
        <begin position="108"/>
        <end position="118"/>
    </location>
</feature>
<comment type="subcellular location">
    <subcellularLocation>
        <location evidence="1">Endomembrane system</location>
        <topology evidence="1">Multi-pass membrane protein</topology>
    </subcellularLocation>
    <subcellularLocation>
        <location evidence="2">Endosome</location>
    </subcellularLocation>
    <subcellularLocation>
        <location evidence="3">Lysosome membrane</location>
    </subcellularLocation>
</comment>
<evidence type="ECO:0000313" key="13">
    <source>
        <dbReference type="RefSeq" id="XP_042558990.1"/>
    </source>
</evidence>
<dbReference type="SUPFAM" id="SSF57850">
    <property type="entry name" value="RING/U-box"/>
    <property type="match status" value="1"/>
</dbReference>
<dbReference type="Gene3D" id="3.30.40.10">
    <property type="entry name" value="Zinc/RING finger domain, C3HC4 (zinc finger)"/>
    <property type="match status" value="1"/>
</dbReference>
<dbReference type="GeneID" id="105903518"/>
<reference evidence="12 13" key="1">
    <citation type="submission" date="2025-04" db="UniProtKB">
        <authorList>
            <consortium name="RefSeq"/>
        </authorList>
    </citation>
    <scope>IDENTIFICATION</scope>
</reference>
<dbReference type="GeneTree" id="ENSGT00940000159346"/>
<dbReference type="RefSeq" id="XP_042558990.1">
    <property type="nucleotide sequence ID" value="XM_042703056.1"/>
</dbReference>
<keyword evidence="9" id="KW-0472">Membrane</keyword>
<gene>
    <name evidence="12 13" type="primary">march1</name>
</gene>
<dbReference type="CTD" id="55016"/>
<keyword evidence="4" id="KW-0479">Metal-binding</keyword>
<evidence type="ECO:0000256" key="9">
    <source>
        <dbReference type="SAM" id="Phobius"/>
    </source>
</evidence>
<keyword evidence="9" id="KW-1133">Transmembrane helix</keyword>
<keyword evidence="6" id="KW-0862">Zinc</keyword>
<evidence type="ECO:0000256" key="3">
    <source>
        <dbReference type="ARBA" id="ARBA00004656"/>
    </source>
</evidence>